<reference evidence="6 7" key="1">
    <citation type="submission" date="2019-09" db="EMBL/GenBank/DDBJ databases">
        <title>Actinomadura physcomitrii sp. nov., a novel actinomycete isolated from moss [Physcomitrium sphaericum (Ludw) Fuernr].</title>
        <authorList>
            <person name="Liu C."/>
            <person name="Zhuang X."/>
        </authorList>
    </citation>
    <scope>NUCLEOTIDE SEQUENCE [LARGE SCALE GENOMIC DNA]</scope>
    <source>
        <strain evidence="6 7">CYP1-1B</strain>
    </source>
</reference>
<dbReference type="GO" id="GO:0009251">
    <property type="term" value="P:glucan catabolic process"/>
    <property type="evidence" value="ECO:0007669"/>
    <property type="project" value="TreeGrafter"/>
</dbReference>
<keyword evidence="2" id="KW-0378">Hydrolase</keyword>
<dbReference type="Gene3D" id="2.60.40.10">
    <property type="entry name" value="Immunoglobulins"/>
    <property type="match status" value="1"/>
</dbReference>
<feature type="compositionally biased region" description="Polar residues" evidence="3">
    <location>
        <begin position="546"/>
        <end position="573"/>
    </location>
</feature>
<gene>
    <name evidence="6" type="ORF">F9B16_02135</name>
</gene>
<dbReference type="Gene3D" id="3.40.50.1700">
    <property type="entry name" value="Glycoside hydrolase family 3 C-terminal domain"/>
    <property type="match status" value="1"/>
</dbReference>
<feature type="chain" id="PRO_5027060934" description="Fibronectin type III-like domain-containing protein" evidence="4">
    <location>
        <begin position="30"/>
        <end position="900"/>
    </location>
</feature>
<dbReference type="Gene3D" id="2.60.120.380">
    <property type="match status" value="1"/>
</dbReference>
<dbReference type="PANTHER" id="PTHR42715:SF10">
    <property type="entry name" value="BETA-GLUCOSIDASE"/>
    <property type="match status" value="1"/>
</dbReference>
<dbReference type="InterPro" id="IPR006311">
    <property type="entry name" value="TAT_signal"/>
</dbReference>
<feature type="region of interest" description="Disordered" evidence="3">
    <location>
        <begin position="524"/>
        <end position="573"/>
    </location>
</feature>
<feature type="domain" description="Fibronectin type III-like" evidence="5">
    <location>
        <begin position="815"/>
        <end position="888"/>
    </location>
</feature>
<evidence type="ECO:0000256" key="3">
    <source>
        <dbReference type="SAM" id="MobiDB-lite"/>
    </source>
</evidence>
<organism evidence="6 7">
    <name type="scientific">Actinomadura montaniterrae</name>
    <dbReference type="NCBI Taxonomy" id="1803903"/>
    <lineage>
        <taxon>Bacteria</taxon>
        <taxon>Bacillati</taxon>
        <taxon>Actinomycetota</taxon>
        <taxon>Actinomycetes</taxon>
        <taxon>Streptosporangiales</taxon>
        <taxon>Thermomonosporaceae</taxon>
        <taxon>Actinomadura</taxon>
    </lineage>
</organism>
<dbReference type="Pfam" id="PF01915">
    <property type="entry name" value="Glyco_hydro_3_C"/>
    <property type="match status" value="1"/>
</dbReference>
<dbReference type="EMBL" id="WBMR01000003">
    <property type="protein sequence ID" value="KAB2388752.1"/>
    <property type="molecule type" value="Genomic_DNA"/>
</dbReference>
<proteinExistence type="inferred from homology"/>
<dbReference type="Proteomes" id="UP000483004">
    <property type="component" value="Unassembled WGS sequence"/>
</dbReference>
<accession>A0A6L3W6V0</accession>
<dbReference type="SMART" id="SM01217">
    <property type="entry name" value="Fn3_like"/>
    <property type="match status" value="1"/>
</dbReference>
<dbReference type="RefSeq" id="WP_151538099.1">
    <property type="nucleotide sequence ID" value="NZ_WBMR01000003.1"/>
</dbReference>
<dbReference type="PRINTS" id="PR00133">
    <property type="entry name" value="GLHYDRLASE3"/>
</dbReference>
<dbReference type="OrthoDB" id="3187421at2"/>
<evidence type="ECO:0000256" key="1">
    <source>
        <dbReference type="ARBA" id="ARBA00005336"/>
    </source>
</evidence>
<dbReference type="SUPFAM" id="SSF51445">
    <property type="entry name" value="(Trans)glycosidases"/>
    <property type="match status" value="1"/>
</dbReference>
<evidence type="ECO:0000256" key="2">
    <source>
        <dbReference type="ARBA" id="ARBA00022801"/>
    </source>
</evidence>
<dbReference type="SUPFAM" id="SSF52279">
    <property type="entry name" value="Beta-D-glucan exohydrolase, C-terminal domain"/>
    <property type="match status" value="1"/>
</dbReference>
<dbReference type="AlphaFoldDB" id="A0A6L3W6V0"/>
<dbReference type="InterPro" id="IPR013783">
    <property type="entry name" value="Ig-like_fold"/>
</dbReference>
<dbReference type="GO" id="GO:0008422">
    <property type="term" value="F:beta-glucosidase activity"/>
    <property type="evidence" value="ECO:0007669"/>
    <property type="project" value="TreeGrafter"/>
</dbReference>
<dbReference type="InterPro" id="IPR036962">
    <property type="entry name" value="Glyco_hydro_3_N_sf"/>
</dbReference>
<dbReference type="InterPro" id="IPR036881">
    <property type="entry name" value="Glyco_hydro_3_C_sf"/>
</dbReference>
<comment type="similarity">
    <text evidence="1">Belongs to the glycosyl hydrolase 3 family.</text>
</comment>
<keyword evidence="7" id="KW-1185">Reference proteome</keyword>
<protein>
    <recommendedName>
        <fullName evidence="5">Fibronectin type III-like domain-containing protein</fullName>
    </recommendedName>
</protein>
<dbReference type="Gene3D" id="3.20.20.300">
    <property type="entry name" value="Glycoside hydrolase, family 3, N-terminal domain"/>
    <property type="match status" value="1"/>
</dbReference>
<dbReference type="Pfam" id="PF00933">
    <property type="entry name" value="Glyco_hydro_3"/>
    <property type="match status" value="1"/>
</dbReference>
<dbReference type="PANTHER" id="PTHR42715">
    <property type="entry name" value="BETA-GLUCOSIDASE"/>
    <property type="match status" value="1"/>
</dbReference>
<dbReference type="InterPro" id="IPR017853">
    <property type="entry name" value="GH"/>
</dbReference>
<comment type="caution">
    <text evidence="6">The sequence shown here is derived from an EMBL/GenBank/DDBJ whole genome shotgun (WGS) entry which is preliminary data.</text>
</comment>
<feature type="signal peptide" evidence="4">
    <location>
        <begin position="1"/>
        <end position="29"/>
    </location>
</feature>
<dbReference type="InterPro" id="IPR026891">
    <property type="entry name" value="Fn3-like"/>
</dbReference>
<dbReference type="InterPro" id="IPR002772">
    <property type="entry name" value="Glyco_hydro_3_C"/>
</dbReference>
<dbReference type="InterPro" id="IPR050288">
    <property type="entry name" value="Cellulose_deg_GH3"/>
</dbReference>
<evidence type="ECO:0000313" key="6">
    <source>
        <dbReference type="EMBL" id="KAB2388752.1"/>
    </source>
</evidence>
<sequence>MPLFRRRALAATVALGLGLSLVGTGQAPAFAGQAGSPPIAADAPWTGTVKWLVGHLTVDEKLLLVRGGTDPDPHGEAGYIPGIARLGIPAVRHADAQGINVYKDATAYPTRLGLAASFDRGAFSVFGRSVGTEGRALGVDLIYGPQVDLARLPTWSRNMTSLGEDPYLASEMLDEEINGIQSTGLLSQVKHFTMYNGQNQATPSIVDEQTARELYLRPSETAVKDGRVSSVMCSYATFQITPLESKPDYACSNSGALNTVLKGQWNFKGWVTSDYTASKATSDLLAGMDQEFITANLSPAKLKPLVDPASATYDKTYATALDASVARILYQYQRFGLLDDSGYPRSAKTHVKPIRKAPAKVDKSAGIATSRELAEEAAVLLKNDDVLPLSGKGGVALIGPTADLLPSSPGGERSRGFGDRNGVSPYDAVRAKIGSRAVLTPGLDRVGTTVPATALTTPEGAPGLTRTEKDASGTVIGTKVDAALSGDQTDLTRGNTYTWDGYIDVAAADTYNLWLQRPIGTSSGNPSAYNKGINPGLAQGPGTGETGTLSLSVDGSTRTLTQPSTILPNTYPNGPTVNGQYLGLTNAGTKLQLEPGKHRITFTYTPAADTAANPTLRFAWSPVQAGIKAAATAAAKAPTAVVFVDDANTTTTAGDVGTLGADQDELVRAVAAANPNTVVVLNTGGPVKMPWLDSVKGVLEMWYPGQEGGTATADLLFGTVNPGGRLPITFPNSTTPFTGHPERSVGQDGKITWSEGLQSGYRWYTSQNVAPLYPFGYGLSYTTFAYSGLRATAARDGGLDVRLTVRNTGHRAGAAVPQVYLGPSPDLPSSIQQVKRKLAGFDRITLPPGASRTVTLHITARDLSSWSTAEQTWVRGTGDRTVQAGASSTDLPLTTTVRIR</sequence>
<evidence type="ECO:0000256" key="4">
    <source>
        <dbReference type="SAM" id="SignalP"/>
    </source>
</evidence>
<dbReference type="InterPro" id="IPR001764">
    <property type="entry name" value="Glyco_hydro_3_N"/>
</dbReference>
<dbReference type="Pfam" id="PF14310">
    <property type="entry name" value="Fn3-like"/>
    <property type="match status" value="1"/>
</dbReference>
<evidence type="ECO:0000259" key="5">
    <source>
        <dbReference type="SMART" id="SM01217"/>
    </source>
</evidence>
<dbReference type="PROSITE" id="PS51318">
    <property type="entry name" value="TAT"/>
    <property type="match status" value="1"/>
</dbReference>
<evidence type="ECO:0000313" key="7">
    <source>
        <dbReference type="Proteomes" id="UP000483004"/>
    </source>
</evidence>
<name>A0A6L3W6V0_9ACTN</name>
<keyword evidence="4" id="KW-0732">Signal</keyword>